<evidence type="ECO:0000313" key="3">
    <source>
        <dbReference type="Proteomes" id="UP000027265"/>
    </source>
</evidence>
<accession>A0A067PEQ2</accession>
<feature type="compositionally biased region" description="Pro residues" evidence="1">
    <location>
        <begin position="863"/>
        <end position="882"/>
    </location>
</feature>
<feature type="compositionally biased region" description="Low complexity" evidence="1">
    <location>
        <begin position="60"/>
        <end position="69"/>
    </location>
</feature>
<dbReference type="OrthoDB" id="3067341at2759"/>
<feature type="compositionally biased region" description="Acidic residues" evidence="1">
    <location>
        <begin position="779"/>
        <end position="788"/>
    </location>
</feature>
<feature type="region of interest" description="Disordered" evidence="1">
    <location>
        <begin position="314"/>
        <end position="405"/>
    </location>
</feature>
<dbReference type="Proteomes" id="UP000027265">
    <property type="component" value="Unassembled WGS sequence"/>
</dbReference>
<feature type="region of interest" description="Disordered" evidence="1">
    <location>
        <begin position="57"/>
        <end position="179"/>
    </location>
</feature>
<proteinExistence type="predicted"/>
<feature type="compositionally biased region" description="Basic and acidic residues" evidence="1">
    <location>
        <begin position="100"/>
        <end position="122"/>
    </location>
</feature>
<name>A0A067PEQ2_9AGAM</name>
<protein>
    <submittedName>
        <fullName evidence="2">Uncharacterized protein</fullName>
    </submittedName>
</protein>
<feature type="region of interest" description="Disordered" evidence="1">
    <location>
        <begin position="770"/>
        <end position="798"/>
    </location>
</feature>
<feature type="compositionally biased region" description="Basic and acidic residues" evidence="1">
    <location>
        <begin position="721"/>
        <end position="740"/>
    </location>
</feature>
<dbReference type="AlphaFoldDB" id="A0A067PEQ2"/>
<dbReference type="InParanoid" id="A0A067PEQ2"/>
<feature type="compositionally biased region" description="Low complexity" evidence="1">
    <location>
        <begin position="78"/>
        <end position="96"/>
    </location>
</feature>
<evidence type="ECO:0000256" key="1">
    <source>
        <dbReference type="SAM" id="MobiDB-lite"/>
    </source>
</evidence>
<keyword evidence="3" id="KW-1185">Reference proteome</keyword>
<dbReference type="EMBL" id="KL197734">
    <property type="protein sequence ID" value="KDQ53388.1"/>
    <property type="molecule type" value="Genomic_DNA"/>
</dbReference>
<sequence>MPLQSCRSPDCKHKGSCGMFYPAANQAPARKESDVLCLVCLCGCFGSQHWHPNVVPEVHQSSTQPSTSQPQPPPPKPASSYTFPSSSSSKFTPNYNVFADKARERKDRQQPGGEDTARERKYQQQSSLQEGIERQAFDPASRIHQSAWDRLTSRPDKRKKSADKSKKSNSLHAPPAKKPREGKAVEYTFVLFNRTSAVDSGEACCPDRRRFTYLYNAGLVKPIRITDHYTPYEIDTAVQDAFAHVHHVQLSGWRLLLKEGRGQGASPRLTPFYQASPNITMFDLSANADRLRHSPKFGNVLFIALARGSEDISINGESDASGGDESNAGIGTDTNTDTDSDGPRNASAAPADMPPKKSPLPSFKAFSDDHQRLNPSVGSAQPPDHDEHGGKNPRRSGSPDLFSEQPKTCISDVHRLTVNLNYAPRPKTKVPAWWPTSPRTHFRNILDSSDRLTTQLDLVRHKPPGGRVAAILELILPDVNQQLVVPLDSLRDLASRLNTITTLPADEQIQIRADFADQFLLGPFGLHRPIQFLNDFYILFEANRDYISTNEFSYGADLVNSVATPLLSLLLHFRTSTDRSEYDPGGFGELREQLRTGRNKFGVADATDRLEISRLHIHTDSISEMAKAMVADFQHCSDSTMMSDSKLLLGEYGIDGFMTNIVNRLLDSMALDDRRYGPLMELVDKFCHALARRMSNYKKSTGKQKKEPRQVSVDPSNESVDGNKGESKREGASKGSEARYKTRSSAKVLQGGTMDNPLFIYDSDDGSDISVRKCKEQPPDDLFEESDDNDKSMFDGERYQPEDDCYCSSGGVSDGFLSESEGTFPIPPSKNIPTTPMPSSPTPVAPRAKFPYPETRGERTDPRPPPNTSSLPQPPHITPPPRPKPRPAYKMSRTPEDLLNNLFRVPTYELLDKILTDFPHPTVERRKNWEEIKLYPLEKRWYQVLLIYHPDKNRGLDEAWIKKCEGITKVLNERFARR</sequence>
<dbReference type="HOGENOM" id="CLU_304037_0_0_1"/>
<gene>
    <name evidence="2" type="ORF">JAAARDRAFT_197537</name>
</gene>
<reference evidence="3" key="1">
    <citation type="journal article" date="2014" name="Proc. Natl. Acad. Sci. U.S.A.">
        <title>Extensive sampling of basidiomycete genomes demonstrates inadequacy of the white-rot/brown-rot paradigm for wood decay fungi.</title>
        <authorList>
            <person name="Riley R."/>
            <person name="Salamov A.A."/>
            <person name="Brown D.W."/>
            <person name="Nagy L.G."/>
            <person name="Floudas D."/>
            <person name="Held B.W."/>
            <person name="Levasseur A."/>
            <person name="Lombard V."/>
            <person name="Morin E."/>
            <person name="Otillar R."/>
            <person name="Lindquist E.A."/>
            <person name="Sun H."/>
            <person name="LaButti K.M."/>
            <person name="Schmutz J."/>
            <person name="Jabbour D."/>
            <person name="Luo H."/>
            <person name="Baker S.E."/>
            <person name="Pisabarro A.G."/>
            <person name="Walton J.D."/>
            <person name="Blanchette R.A."/>
            <person name="Henrissat B."/>
            <person name="Martin F."/>
            <person name="Cullen D."/>
            <person name="Hibbett D.S."/>
            <person name="Grigoriev I.V."/>
        </authorList>
    </citation>
    <scope>NUCLEOTIDE SEQUENCE [LARGE SCALE GENOMIC DNA]</scope>
    <source>
        <strain evidence="3">MUCL 33604</strain>
    </source>
</reference>
<feature type="compositionally biased region" description="Basic and acidic residues" evidence="1">
    <location>
        <begin position="789"/>
        <end position="798"/>
    </location>
</feature>
<feature type="region of interest" description="Disordered" evidence="1">
    <location>
        <begin position="817"/>
        <end position="892"/>
    </location>
</feature>
<feature type="region of interest" description="Disordered" evidence="1">
    <location>
        <begin position="697"/>
        <end position="748"/>
    </location>
</feature>
<organism evidence="2 3">
    <name type="scientific">Jaapia argillacea MUCL 33604</name>
    <dbReference type="NCBI Taxonomy" id="933084"/>
    <lineage>
        <taxon>Eukaryota</taxon>
        <taxon>Fungi</taxon>
        <taxon>Dikarya</taxon>
        <taxon>Basidiomycota</taxon>
        <taxon>Agaricomycotina</taxon>
        <taxon>Agaricomycetes</taxon>
        <taxon>Agaricomycetidae</taxon>
        <taxon>Jaapiales</taxon>
        <taxon>Jaapiaceae</taxon>
        <taxon>Jaapia</taxon>
    </lineage>
</organism>
<feature type="compositionally biased region" description="Pro residues" evidence="1">
    <location>
        <begin position="825"/>
        <end position="844"/>
    </location>
</feature>
<evidence type="ECO:0000313" key="2">
    <source>
        <dbReference type="EMBL" id="KDQ53388.1"/>
    </source>
</evidence>